<proteinExistence type="predicted"/>
<evidence type="ECO:0000259" key="10">
    <source>
        <dbReference type="Pfam" id="PF00905"/>
    </source>
</evidence>
<feature type="compositionally biased region" description="Low complexity" evidence="9">
    <location>
        <begin position="1"/>
        <end position="18"/>
    </location>
</feature>
<feature type="region of interest" description="Disordered" evidence="9">
    <location>
        <begin position="1"/>
        <end position="23"/>
    </location>
</feature>
<evidence type="ECO:0000256" key="7">
    <source>
        <dbReference type="ARBA" id="ARBA00034000"/>
    </source>
</evidence>
<dbReference type="SUPFAM" id="SSF53955">
    <property type="entry name" value="Lysozyme-like"/>
    <property type="match status" value="1"/>
</dbReference>
<evidence type="ECO:0000256" key="6">
    <source>
        <dbReference type="ARBA" id="ARBA00023268"/>
    </source>
</evidence>
<keyword evidence="6" id="KW-0511">Multifunctional enzyme</keyword>
<feature type="region of interest" description="Disordered" evidence="9">
    <location>
        <begin position="635"/>
        <end position="697"/>
    </location>
</feature>
<evidence type="ECO:0000256" key="2">
    <source>
        <dbReference type="ARBA" id="ARBA00022670"/>
    </source>
</evidence>
<comment type="catalytic activity">
    <reaction evidence="7">
        <text>Preferential cleavage: (Ac)2-L-Lys-D-Ala-|-D-Ala. Also transpeptidation of peptidyl-alanyl moieties that are N-acyl substituents of D-alanine.</text>
        <dbReference type="EC" id="3.4.16.4"/>
    </reaction>
</comment>
<dbReference type="InterPro" id="IPR050396">
    <property type="entry name" value="Glycosyltr_51/Transpeptidase"/>
</dbReference>
<dbReference type="PANTHER" id="PTHR32282">
    <property type="entry name" value="BINDING PROTEIN TRANSPEPTIDASE, PUTATIVE-RELATED"/>
    <property type="match status" value="1"/>
</dbReference>
<dbReference type="InterPro" id="IPR036950">
    <property type="entry name" value="PBP_transglycosylase"/>
</dbReference>
<dbReference type="Pfam" id="PF00912">
    <property type="entry name" value="Transgly"/>
    <property type="match status" value="1"/>
</dbReference>
<evidence type="ECO:0000256" key="1">
    <source>
        <dbReference type="ARBA" id="ARBA00022645"/>
    </source>
</evidence>
<keyword evidence="13" id="KW-1185">Reference proteome</keyword>
<keyword evidence="2" id="KW-0645">Protease</keyword>
<protein>
    <submittedName>
        <fullName evidence="12">Penicillin-binding protein</fullName>
    </submittedName>
</protein>
<dbReference type="NCBIfam" id="TIGR02074">
    <property type="entry name" value="PBP_1a_fam"/>
    <property type="match status" value="1"/>
</dbReference>
<evidence type="ECO:0000256" key="3">
    <source>
        <dbReference type="ARBA" id="ARBA00022676"/>
    </source>
</evidence>
<comment type="catalytic activity">
    <reaction evidence="8">
        <text>[GlcNAc-(1-&gt;4)-Mur2Ac(oyl-L-Ala-gamma-D-Glu-L-Lys-D-Ala-D-Ala)](n)-di-trans,octa-cis-undecaprenyl diphosphate + beta-D-GlcNAc-(1-&gt;4)-Mur2Ac(oyl-L-Ala-gamma-D-Glu-L-Lys-D-Ala-D-Ala)-di-trans,octa-cis-undecaprenyl diphosphate = [GlcNAc-(1-&gt;4)-Mur2Ac(oyl-L-Ala-gamma-D-Glu-L-Lys-D-Ala-D-Ala)](n+1)-di-trans,octa-cis-undecaprenyl diphosphate + di-trans,octa-cis-undecaprenyl diphosphate + H(+)</text>
        <dbReference type="Rhea" id="RHEA:23708"/>
        <dbReference type="Rhea" id="RHEA-COMP:9602"/>
        <dbReference type="Rhea" id="RHEA-COMP:9603"/>
        <dbReference type="ChEBI" id="CHEBI:15378"/>
        <dbReference type="ChEBI" id="CHEBI:58405"/>
        <dbReference type="ChEBI" id="CHEBI:60033"/>
        <dbReference type="ChEBI" id="CHEBI:78435"/>
        <dbReference type="EC" id="2.4.99.28"/>
    </reaction>
</comment>
<feature type="domain" description="Penicillin-binding protein transpeptidase" evidence="10">
    <location>
        <begin position="344"/>
        <end position="577"/>
    </location>
</feature>
<reference evidence="12 13" key="1">
    <citation type="submission" date="2018-01" db="EMBL/GenBank/DDBJ databases">
        <title>Draft genome sequences of clinical isolates and type strains of oral Veillonella including Veillonella infantum sp., nov.</title>
        <authorList>
            <person name="Mashima I."/>
            <person name="Liao Y.-C."/>
            <person name="Sabharwal A."/>
            <person name="Haase E.M."/>
            <person name="Nakazawa F."/>
            <person name="Scannapieco F.A."/>
        </authorList>
    </citation>
    <scope>NUCLEOTIDE SEQUENCE [LARGE SCALE GENOMIC DNA]</scope>
    <source>
        <strain evidence="12 13">JCM 15642</strain>
    </source>
</reference>
<dbReference type="InterPro" id="IPR023346">
    <property type="entry name" value="Lysozyme-like_dom_sf"/>
</dbReference>
<dbReference type="Gene3D" id="3.40.710.10">
    <property type="entry name" value="DD-peptidase/beta-lactamase superfamily"/>
    <property type="match status" value="1"/>
</dbReference>
<evidence type="ECO:0000313" key="13">
    <source>
        <dbReference type="Proteomes" id="UP000238774"/>
    </source>
</evidence>
<dbReference type="Pfam" id="PF00905">
    <property type="entry name" value="Transpeptidase"/>
    <property type="match status" value="1"/>
</dbReference>
<feature type="domain" description="Glycosyl transferase family 51" evidence="11">
    <location>
        <begin position="74"/>
        <end position="249"/>
    </location>
</feature>
<evidence type="ECO:0000256" key="9">
    <source>
        <dbReference type="SAM" id="MobiDB-lite"/>
    </source>
</evidence>
<dbReference type="Proteomes" id="UP000238774">
    <property type="component" value="Unassembled WGS sequence"/>
</dbReference>
<accession>A0ABX5BVB4</accession>
<dbReference type="InterPro" id="IPR012338">
    <property type="entry name" value="Beta-lactam/transpept-like"/>
</dbReference>
<dbReference type="InterPro" id="IPR001460">
    <property type="entry name" value="PCN-bd_Tpept"/>
</dbReference>
<feature type="compositionally biased region" description="Basic residues" evidence="9">
    <location>
        <begin position="688"/>
        <end position="697"/>
    </location>
</feature>
<dbReference type="InterPro" id="IPR001264">
    <property type="entry name" value="Glyco_trans_51"/>
</dbReference>
<evidence type="ECO:0000256" key="8">
    <source>
        <dbReference type="ARBA" id="ARBA00049902"/>
    </source>
</evidence>
<evidence type="ECO:0000256" key="4">
    <source>
        <dbReference type="ARBA" id="ARBA00022679"/>
    </source>
</evidence>
<feature type="compositionally biased region" description="Basic and acidic residues" evidence="9">
    <location>
        <begin position="644"/>
        <end position="681"/>
    </location>
</feature>
<keyword evidence="1" id="KW-0121">Carboxypeptidase</keyword>
<dbReference type="Gene3D" id="1.10.3810.10">
    <property type="entry name" value="Biosynthetic peptidoglycan transglycosylase-like"/>
    <property type="match status" value="1"/>
</dbReference>
<name>A0ABX5BVB4_9FIRM</name>
<sequence>MSNNSNARSSRRSNGSGSTPKKTSPKRLFWICALLLILIVAGGGCGFISATLSNLPDVSNVRPSASSQIYDVHGNLITTVHSTENRLPVPLKDVPKDLQNAFVATEDSRFYSHHGIDPVGILRAVWVNLVHSGVSEGGSTITQQLARNAFLSQDRTFKRKISEALLALKIEQHYTKDEILEMYMNQIYFGQGAYGVQSAAHVYFGKDASQLTLAQAALIAGLPQSPNYYSPFNDLEASKKRQAVVLGQMVKYGYITQEQADEARQADLGLVAKQEQTHEKSNASYFINYVIAQVSEKYGDDAIYKDGLKIYTTLDMDAQNAAVAAMQNLPNYYTDSNGLHQPQGAIVAMNPHNGYIMAMVGGRGDDAFNRATQAERQPGSAMKPFVYLAAIQSGKTPGSIVDDSPVTFGSWSPKNYENDFVGNITYRYALQHSRNVAAVKIADEVGMTKVIKLAKEMGISTLTDQDYNLSTALGGLTHGVTPLEMVQAYGVLANGGIKVQPTAILKIVDRNGQVVEEHSIQEKRVVDEKDAAIITNMLESVINGGTGGNAAIGRPAAGKTGTTDDSKDAWFVGYTPDLVAAVWIGDDYGSETLRGITGGDTPAIMWGQFMANALANTPASDFSVPASAQSAVSEGYYNPAKAQPKKEAAKDEKADKKDDKDKSKDEAVKDDSGSSKEEVSEQKSNSSKSKKSSKKDR</sequence>
<dbReference type="EMBL" id="PPCX01000014">
    <property type="protein sequence ID" value="PQL10547.1"/>
    <property type="molecule type" value="Genomic_DNA"/>
</dbReference>
<dbReference type="RefSeq" id="WP_105082056.1">
    <property type="nucleotide sequence ID" value="NZ_PPCX01000014.1"/>
</dbReference>
<keyword evidence="5" id="KW-0378">Hydrolase</keyword>
<dbReference type="SUPFAM" id="SSF56601">
    <property type="entry name" value="beta-lactamase/transpeptidase-like"/>
    <property type="match status" value="1"/>
</dbReference>
<evidence type="ECO:0000313" key="12">
    <source>
        <dbReference type="EMBL" id="PQL10547.1"/>
    </source>
</evidence>
<organism evidence="12 13">
    <name type="scientific">Veillonella rogosae JCM 15642</name>
    <dbReference type="NCBI Taxonomy" id="1298595"/>
    <lineage>
        <taxon>Bacteria</taxon>
        <taxon>Bacillati</taxon>
        <taxon>Bacillota</taxon>
        <taxon>Negativicutes</taxon>
        <taxon>Veillonellales</taxon>
        <taxon>Veillonellaceae</taxon>
        <taxon>Veillonella</taxon>
    </lineage>
</organism>
<evidence type="ECO:0000256" key="5">
    <source>
        <dbReference type="ARBA" id="ARBA00022801"/>
    </source>
</evidence>
<keyword evidence="3" id="KW-0328">Glycosyltransferase</keyword>
<keyword evidence="4" id="KW-0808">Transferase</keyword>
<comment type="caution">
    <text evidence="12">The sequence shown here is derived from an EMBL/GenBank/DDBJ whole genome shotgun (WGS) entry which is preliminary data.</text>
</comment>
<evidence type="ECO:0000259" key="11">
    <source>
        <dbReference type="Pfam" id="PF00912"/>
    </source>
</evidence>
<gene>
    <name evidence="12" type="ORF">VRHSUH09_09710</name>
</gene>
<dbReference type="PANTHER" id="PTHR32282:SF33">
    <property type="entry name" value="PEPTIDOGLYCAN GLYCOSYLTRANSFERASE"/>
    <property type="match status" value="1"/>
</dbReference>